<proteinExistence type="predicted"/>
<feature type="region of interest" description="Disordered" evidence="1">
    <location>
        <begin position="216"/>
        <end position="253"/>
    </location>
</feature>
<dbReference type="Pfam" id="PF19516">
    <property type="entry name" value="DUF6049"/>
    <property type="match status" value="1"/>
</dbReference>
<sequence>MRRRHAAPGPMARTTAKVVLVGVLATLLAGTGLAAAAVAAPAHVTTPAATAAKNTVTATLVSLSPRITRPGEDVTVTVDVHNGTKKTIAEPHVSLSLNRIRPSTRTDLDTWVDAAPDDAVGTVLASADAPDELAPGGTWHASVTAKAETIGLTAVWGPRPLAVTVTDGESSSPTTAPRLAVLRSFLLWYPVGAEGEAASSETVTPVNLSIAVPLTGPAVEPAEPDATSAGGGDADSDAGADDTSTDATAAGASSASTAALDAATSGRLAHVVDATAGADGVTWVADPALVASASRSSASAGWAREVCAAAKARDTYVLPAFDADVAALAHAGHDIPRGSAAVTTARCGTSETETDLRHAWNDGLAWPATGSPDKTTYTAAVRSGRSLVIARSSEDGALSPVDPSSTSTPDAVTTVDTSAGNATALVADDQLSDLLARTRDTAAALQLTLAQTAVIARQADSNPAEAAQLLATLPRSWDPDPTTAGEELDALDDAPWIALQPLSTLAKSQPDDRPRRAPAASSASDKELDPESVDALLSARSSVGRFATIVENPKAVTAPIESDTLAPLAVAYRADAEGRADAVRSGLDAARAVTASVSVVGGSTLNIISAQGDLPVTVRNRLDQPARVRVELHSTDPKLKVLKTPEVTVAAHDSQTVGVPVRAIGNGNVSAYVELLTPSGSTITTAPAFDVRVRASWETVATTVIVVLLGLGLAAGIWRTVRRGRSSARVTRAQAPEAEVAGTPEATGQVPVAPSAPGNVPPGPPTRGPDSPPPAPHDPARHDTEDQSSDPATPAGRSGPA</sequence>
<feature type="compositionally biased region" description="Pro residues" evidence="1">
    <location>
        <begin position="759"/>
        <end position="777"/>
    </location>
</feature>
<dbReference type="KEGG" id="lxl:KDY119_00014"/>
<keyword evidence="2" id="KW-0812">Transmembrane</keyword>
<dbReference type="Proteomes" id="UP000326702">
    <property type="component" value="Chromosome"/>
</dbReference>
<feature type="region of interest" description="Disordered" evidence="1">
    <location>
        <begin position="723"/>
        <end position="801"/>
    </location>
</feature>
<keyword evidence="2" id="KW-0472">Membrane</keyword>
<evidence type="ECO:0000256" key="2">
    <source>
        <dbReference type="SAM" id="Phobius"/>
    </source>
</evidence>
<reference evidence="3 4" key="1">
    <citation type="submission" date="2019-10" db="EMBL/GenBank/DDBJ databases">
        <title>Genome sequence of Luteimicrobium xylanilyticum HY-24.</title>
        <authorList>
            <person name="Kim D.Y."/>
            <person name="Park H.-Y."/>
        </authorList>
    </citation>
    <scope>NUCLEOTIDE SEQUENCE [LARGE SCALE GENOMIC DNA]</scope>
    <source>
        <strain evidence="3 4">HY-24</strain>
    </source>
</reference>
<protein>
    <submittedName>
        <fullName evidence="3">Platelet binding protein GspB</fullName>
    </submittedName>
</protein>
<evidence type="ECO:0000256" key="1">
    <source>
        <dbReference type="SAM" id="MobiDB-lite"/>
    </source>
</evidence>
<feature type="compositionally biased region" description="Acidic residues" evidence="1">
    <location>
        <begin position="234"/>
        <end position="244"/>
    </location>
</feature>
<feature type="region of interest" description="Disordered" evidence="1">
    <location>
        <begin position="503"/>
        <end position="532"/>
    </location>
</feature>
<dbReference type="AlphaFoldDB" id="A0A5P9Q610"/>
<dbReference type="InterPro" id="IPR046112">
    <property type="entry name" value="DUF6049"/>
</dbReference>
<organism evidence="3 4">
    <name type="scientific">Luteimicrobium xylanilyticum</name>
    <dbReference type="NCBI Taxonomy" id="1133546"/>
    <lineage>
        <taxon>Bacteria</taxon>
        <taxon>Bacillati</taxon>
        <taxon>Actinomycetota</taxon>
        <taxon>Actinomycetes</taxon>
        <taxon>Micrococcales</taxon>
        <taxon>Luteimicrobium</taxon>
    </lineage>
</organism>
<evidence type="ECO:0000313" key="3">
    <source>
        <dbReference type="EMBL" id="QFU96530.1"/>
    </source>
</evidence>
<feature type="transmembrane region" description="Helical" evidence="2">
    <location>
        <begin position="700"/>
        <end position="721"/>
    </location>
</feature>
<name>A0A5P9Q610_9MICO</name>
<evidence type="ECO:0000313" key="4">
    <source>
        <dbReference type="Proteomes" id="UP000326702"/>
    </source>
</evidence>
<keyword evidence="4" id="KW-1185">Reference proteome</keyword>
<keyword evidence="2" id="KW-1133">Transmembrane helix</keyword>
<gene>
    <name evidence="3" type="ORF">KDY119_00014</name>
</gene>
<accession>A0A5P9Q610</accession>
<dbReference type="EMBL" id="CP045529">
    <property type="protein sequence ID" value="QFU96530.1"/>
    <property type="molecule type" value="Genomic_DNA"/>
</dbReference>